<reference evidence="4" key="1">
    <citation type="journal article" date="2019" name="Int. J. Syst. Evol. Microbiol.">
        <title>The Global Catalogue of Microorganisms (GCM) 10K type strain sequencing project: providing services to taxonomists for standard genome sequencing and annotation.</title>
        <authorList>
            <consortium name="The Broad Institute Genomics Platform"/>
            <consortium name="The Broad Institute Genome Sequencing Center for Infectious Disease"/>
            <person name="Wu L."/>
            <person name="Ma J."/>
        </authorList>
    </citation>
    <scope>NUCLEOTIDE SEQUENCE [LARGE SCALE GENOMIC DNA]</scope>
    <source>
        <strain evidence="4">NBRC 112502</strain>
    </source>
</reference>
<gene>
    <name evidence="3" type="ORF">GCM10010909_16930</name>
</gene>
<feature type="domain" description="BD-FAE-like" evidence="2">
    <location>
        <begin position="40"/>
        <end position="226"/>
    </location>
</feature>
<dbReference type="InterPro" id="IPR050300">
    <property type="entry name" value="GDXG_lipolytic_enzyme"/>
</dbReference>
<dbReference type="Gene3D" id="3.40.50.1820">
    <property type="entry name" value="alpha/beta hydrolase"/>
    <property type="match status" value="1"/>
</dbReference>
<dbReference type="EMBL" id="BSOS01000047">
    <property type="protein sequence ID" value="GLR67012.1"/>
    <property type="molecule type" value="Genomic_DNA"/>
</dbReference>
<sequence>MLTRRSALFSAAGLLNALIWPFGYVVSHNHAYGSAPRQGLDIYTPSPSPHGGPRPVVFFIYGGSWEDGDKSIYRFVGAALAAHGFVTVIADYRIWPQVGFPVFLQDGAMALRWVVDNIARFGGDPASIQLVGHSAGAYNAAMLALDPPWLEQVGLDPRQTVRGFVGLAGPYDFLPLDTPTLKAIFGPPDQLAQTQPINFVTAAAPPMWLAAGADDTTVNPGNTLRLTARARAVGARAADKIYPGIDHRLLIGAFAAPLRPLAPVLRDTVAFLRIHAGNTASATA</sequence>
<accession>A0ABQ6A8T9</accession>
<protein>
    <submittedName>
        <fullName evidence="3">Esterase</fullName>
    </submittedName>
</protein>
<organism evidence="3 4">
    <name type="scientific">Acidocella aquatica</name>
    <dbReference type="NCBI Taxonomy" id="1922313"/>
    <lineage>
        <taxon>Bacteria</taxon>
        <taxon>Pseudomonadati</taxon>
        <taxon>Pseudomonadota</taxon>
        <taxon>Alphaproteobacteria</taxon>
        <taxon>Acetobacterales</taxon>
        <taxon>Acidocellaceae</taxon>
        <taxon>Acidocella</taxon>
    </lineage>
</organism>
<keyword evidence="1" id="KW-0378">Hydrolase</keyword>
<evidence type="ECO:0000313" key="4">
    <source>
        <dbReference type="Proteomes" id="UP001156641"/>
    </source>
</evidence>
<proteinExistence type="predicted"/>
<dbReference type="InterPro" id="IPR019826">
    <property type="entry name" value="Carboxylesterase_B_AS"/>
</dbReference>
<keyword evidence="4" id="KW-1185">Reference proteome</keyword>
<name>A0ABQ6A8T9_9PROT</name>
<evidence type="ECO:0000313" key="3">
    <source>
        <dbReference type="EMBL" id="GLR67012.1"/>
    </source>
</evidence>
<comment type="caution">
    <text evidence="3">The sequence shown here is derived from an EMBL/GenBank/DDBJ whole genome shotgun (WGS) entry which is preliminary data.</text>
</comment>
<dbReference type="InterPro" id="IPR049492">
    <property type="entry name" value="BD-FAE-like_dom"/>
</dbReference>
<evidence type="ECO:0000259" key="2">
    <source>
        <dbReference type="Pfam" id="PF20434"/>
    </source>
</evidence>
<dbReference type="PANTHER" id="PTHR48081:SF9">
    <property type="entry name" value="CARBOXYLESTERASE"/>
    <property type="match status" value="1"/>
</dbReference>
<dbReference type="PROSITE" id="PS00122">
    <property type="entry name" value="CARBOXYLESTERASE_B_1"/>
    <property type="match status" value="1"/>
</dbReference>
<dbReference type="InterPro" id="IPR029058">
    <property type="entry name" value="AB_hydrolase_fold"/>
</dbReference>
<dbReference type="Proteomes" id="UP001156641">
    <property type="component" value="Unassembled WGS sequence"/>
</dbReference>
<evidence type="ECO:0000256" key="1">
    <source>
        <dbReference type="ARBA" id="ARBA00022801"/>
    </source>
</evidence>
<dbReference type="PANTHER" id="PTHR48081">
    <property type="entry name" value="AB HYDROLASE SUPERFAMILY PROTEIN C4A8.06C"/>
    <property type="match status" value="1"/>
</dbReference>
<dbReference type="SUPFAM" id="SSF53474">
    <property type="entry name" value="alpha/beta-Hydrolases"/>
    <property type="match status" value="1"/>
</dbReference>
<dbReference type="RefSeq" id="WP_284257734.1">
    <property type="nucleotide sequence ID" value="NZ_BSOS01000047.1"/>
</dbReference>
<dbReference type="Pfam" id="PF20434">
    <property type="entry name" value="BD-FAE"/>
    <property type="match status" value="1"/>
</dbReference>